<dbReference type="RefSeq" id="WP_089343147.1">
    <property type="nucleotide sequence ID" value="NZ_CP067129.1"/>
</dbReference>
<dbReference type="GO" id="GO:0008234">
    <property type="term" value="F:cysteine-type peptidase activity"/>
    <property type="evidence" value="ECO:0007669"/>
    <property type="project" value="UniProtKB-KW"/>
</dbReference>
<keyword evidence="3" id="KW-0378">Hydrolase</keyword>
<dbReference type="Gene3D" id="3.90.1720.10">
    <property type="entry name" value="endopeptidase domain like (from Nostoc punctiforme)"/>
    <property type="match status" value="1"/>
</dbReference>
<dbReference type="NCBIfam" id="TIGR02219">
    <property type="entry name" value="phage_NlpC_fam"/>
    <property type="match status" value="1"/>
</dbReference>
<keyword evidence="4" id="KW-0788">Thiol protease</keyword>
<accession>A0A239PNB6</accession>
<evidence type="ECO:0000313" key="7">
    <source>
        <dbReference type="Proteomes" id="UP000198307"/>
    </source>
</evidence>
<dbReference type="GO" id="GO:0006508">
    <property type="term" value="P:proteolysis"/>
    <property type="evidence" value="ECO:0007669"/>
    <property type="project" value="UniProtKB-KW"/>
</dbReference>
<gene>
    <name evidence="6" type="ORF">SAMN05444959_102322</name>
</gene>
<evidence type="ECO:0000259" key="5">
    <source>
        <dbReference type="PROSITE" id="PS51935"/>
    </source>
</evidence>
<dbReference type="Proteomes" id="UP000198307">
    <property type="component" value="Unassembled WGS sequence"/>
</dbReference>
<dbReference type="SUPFAM" id="SSF54001">
    <property type="entry name" value="Cysteine proteinases"/>
    <property type="match status" value="1"/>
</dbReference>
<evidence type="ECO:0000256" key="3">
    <source>
        <dbReference type="ARBA" id="ARBA00022801"/>
    </source>
</evidence>
<dbReference type="PROSITE" id="PS51935">
    <property type="entry name" value="NLPC_P60"/>
    <property type="match status" value="1"/>
</dbReference>
<organism evidence="6 7">
    <name type="scientific">Paracoccus seriniphilus</name>
    <dbReference type="NCBI Taxonomy" id="184748"/>
    <lineage>
        <taxon>Bacteria</taxon>
        <taxon>Pseudomonadati</taxon>
        <taxon>Pseudomonadota</taxon>
        <taxon>Alphaproteobacteria</taxon>
        <taxon>Rhodobacterales</taxon>
        <taxon>Paracoccaceae</taxon>
        <taxon>Paracoccus</taxon>
    </lineage>
</organism>
<evidence type="ECO:0000313" key="6">
    <source>
        <dbReference type="EMBL" id="SNT71804.1"/>
    </source>
</evidence>
<dbReference type="OrthoDB" id="6058745at2"/>
<protein>
    <submittedName>
        <fullName evidence="6">Putative phage cell wall peptidase, NlpC/P60 family</fullName>
    </submittedName>
</protein>
<reference evidence="6 7" key="1">
    <citation type="submission" date="2017-07" db="EMBL/GenBank/DDBJ databases">
        <authorList>
            <person name="Sun Z.S."/>
            <person name="Albrecht U."/>
            <person name="Echele G."/>
            <person name="Lee C.C."/>
        </authorList>
    </citation>
    <scope>NUCLEOTIDE SEQUENCE [LARGE SCALE GENOMIC DNA]</scope>
    <source>
        <strain evidence="6 7">DSM 14827</strain>
    </source>
</reference>
<dbReference type="EMBL" id="FZQB01000002">
    <property type="protein sequence ID" value="SNT71804.1"/>
    <property type="molecule type" value="Genomic_DNA"/>
</dbReference>
<name>A0A239PNB6_9RHOB</name>
<evidence type="ECO:0000256" key="2">
    <source>
        <dbReference type="ARBA" id="ARBA00022670"/>
    </source>
</evidence>
<dbReference type="InterPro" id="IPR038765">
    <property type="entry name" value="Papain-like_cys_pep_sf"/>
</dbReference>
<dbReference type="InterPro" id="IPR011929">
    <property type="entry name" value="Phage_pept_NlpC/P60"/>
</dbReference>
<comment type="similarity">
    <text evidence="1">Belongs to the peptidase C40 family.</text>
</comment>
<sequence length="144" mass="16139">MEDPEQIVTAARAWIGTPYVHQASRFQAGADCLGLIRGVWRDLYGREPETPPPYTPDWGETGSEELLLQGAMRHLRPVSRMQPIAAGQVVLFRMRAGAVAKHLGIMVQGGEAPRFVHAYMHHGVVESPLSIPWRNRISARFRFP</sequence>
<keyword evidence="2" id="KW-0645">Protease</keyword>
<proteinExistence type="inferred from homology"/>
<dbReference type="InterPro" id="IPR000064">
    <property type="entry name" value="NLP_P60_dom"/>
</dbReference>
<evidence type="ECO:0000256" key="1">
    <source>
        <dbReference type="ARBA" id="ARBA00007074"/>
    </source>
</evidence>
<dbReference type="AlphaFoldDB" id="A0A239PNB6"/>
<evidence type="ECO:0000256" key="4">
    <source>
        <dbReference type="ARBA" id="ARBA00022807"/>
    </source>
</evidence>
<keyword evidence="7" id="KW-1185">Reference proteome</keyword>
<feature type="domain" description="NlpC/P60" evidence="5">
    <location>
        <begin position="1"/>
        <end position="144"/>
    </location>
</feature>